<evidence type="ECO:0000313" key="3">
    <source>
        <dbReference type="Proteomes" id="UP000020467"/>
    </source>
</evidence>
<feature type="region of interest" description="Disordered" evidence="1">
    <location>
        <begin position="1281"/>
        <end position="1307"/>
    </location>
</feature>
<name>A0A010QZK9_9PEZI</name>
<proteinExistence type="predicted"/>
<dbReference type="OrthoDB" id="3521097at2759"/>
<gene>
    <name evidence="2" type="ORF">CFIO01_09719</name>
</gene>
<accession>A0A010QZK9</accession>
<feature type="compositionally biased region" description="Polar residues" evidence="1">
    <location>
        <begin position="1295"/>
        <end position="1307"/>
    </location>
</feature>
<dbReference type="HOGENOM" id="CLU_260996_0_0_1"/>
<dbReference type="eggNOG" id="ENOG502RSFY">
    <property type="taxonomic scope" value="Eukaryota"/>
</dbReference>
<evidence type="ECO:0000313" key="2">
    <source>
        <dbReference type="EMBL" id="EXF85722.1"/>
    </source>
</evidence>
<evidence type="ECO:0000256" key="1">
    <source>
        <dbReference type="SAM" id="MobiDB-lite"/>
    </source>
</evidence>
<feature type="compositionally biased region" description="Polar residues" evidence="1">
    <location>
        <begin position="911"/>
        <end position="928"/>
    </location>
</feature>
<dbReference type="EMBL" id="JARH01000072">
    <property type="protein sequence ID" value="EXF85722.1"/>
    <property type="molecule type" value="Genomic_DNA"/>
</dbReference>
<feature type="region of interest" description="Disordered" evidence="1">
    <location>
        <begin position="785"/>
        <end position="821"/>
    </location>
</feature>
<dbReference type="Proteomes" id="UP000020467">
    <property type="component" value="Unassembled WGS sequence"/>
</dbReference>
<reference evidence="2 3" key="1">
    <citation type="submission" date="2014-02" db="EMBL/GenBank/DDBJ databases">
        <title>The genome sequence of Colletotrichum fioriniae PJ7.</title>
        <authorList>
            <person name="Baroncelli R."/>
            <person name="Thon M.R."/>
        </authorList>
    </citation>
    <scope>NUCLEOTIDE SEQUENCE [LARGE SCALE GENOMIC DNA]</scope>
    <source>
        <strain evidence="2 3">PJ7</strain>
    </source>
</reference>
<dbReference type="PANTHER" id="PTHR38166:SF1">
    <property type="entry name" value="C2H2-TYPE DOMAIN-CONTAINING PROTEIN"/>
    <property type="match status" value="1"/>
</dbReference>
<feature type="region of interest" description="Disordered" evidence="1">
    <location>
        <begin position="206"/>
        <end position="237"/>
    </location>
</feature>
<dbReference type="KEGG" id="cfj:CFIO01_09719"/>
<feature type="region of interest" description="Disordered" evidence="1">
    <location>
        <begin position="900"/>
        <end position="956"/>
    </location>
</feature>
<comment type="caution">
    <text evidence="2">The sequence shown here is derived from an EMBL/GenBank/DDBJ whole genome shotgun (WGS) entry which is preliminary data.</text>
</comment>
<feature type="region of interest" description="Disordered" evidence="1">
    <location>
        <begin position="1182"/>
        <end position="1207"/>
    </location>
</feature>
<feature type="compositionally biased region" description="Polar residues" evidence="1">
    <location>
        <begin position="788"/>
        <end position="799"/>
    </location>
</feature>
<evidence type="ECO:0008006" key="4">
    <source>
        <dbReference type="Google" id="ProtNLM"/>
    </source>
</evidence>
<keyword evidence="3" id="KW-1185">Reference proteome</keyword>
<dbReference type="PANTHER" id="PTHR38166">
    <property type="entry name" value="C2H2-TYPE DOMAIN-CONTAINING PROTEIN-RELATED"/>
    <property type="match status" value="1"/>
</dbReference>
<sequence>MNCPEDHSEVLLWGSAPRCAEDLEVIRIPSCCKLDASISETGPAAFAVGFIGERQIPASQRHLQASEVFYDESVDVLDPASSTAFLSSSRASPCFLSSELAVSVPSRLKASIEDPSFTTDTSSTLMTSFNTIDDSLTENVCSYGDDVENTYLNWQAHNQTRSSTPPFFHATPYNFFASLLYPDYGELPMSGSERNAFVHPEDLKETISTQLHPDGDKRPSVTPRRIPPPPDSGYGSKCHPDIFSSRHERSITRDLSTPLMNDSDARTSYSVASAVKRGPAQQYIIELASGIHHELIRHSNIKAWQSLPSILPEVIKSFAIQIGLNSSSQINRSIMYFIHKRGRQIGTQLMSNFEDEADVDEPPREDNLDHVAGMSVEDKFRLWASKMDVSCPSPPQQDRFEGIEDTEEDTLGPAAMSEYRSIVLSGSAFQWLIARLRNEMSLQWDQDNFKNNTRREIRQAILECLPTGRISKKDPPKTHTVRFRLLEWPFIAASSWQSVDLDQELFVRRPTFESLIVVHCKDGSQAMPLKNYLEQVWPSSWISLLNLLLPVMDYFEDHSPQEPCIVELVHNSSASLRATFEGEHLVVTVQGSSYLIAEFGEQLAWLSAAVSRHYDGPIAYRTPVIFRQSIHETVLCEDMIGFDITVREEVKDSLTLEEVRWTKVLDRRFVVMSGFPILSRPASLTGIEVSWGVLQEYVGEYNLTIRDGRVFLEGTCKTIVLVSGHEDVHLWQNITNGRKHCCLSTERLDIWELWPDLLALQLGRHILDPDDAAIDSDLCLHQKDVGSTPDSSERVQQTLRTEDHSGTLRRVSNTPTMGNDDLRSFIDLTAEEGTPTEPSSHIDIADITNRSETSIESDFLSMSELSDETSIPRLSENDPIFDVVKGVALSLLSLHSFQTRGKTTGGGDGFTSVTLATTPGQAPLSTGGQLPAKGKRKAEEELESEQDRKRTRAGKKQESTLACPFWKFDTLKHHNCARRKLTRVRDVKQHLNRNHTPKHYCQRCLRLFENDNALRQHVSDERGWSCPLATPDSLNGISHEQSRKLHRKSTSSQSDERQWFAIWEILFPGKARPRSAYMDPELSEDLQAFQEHLDSRAGPVLHEALEPAGLLQGITTEEETILVQRVISQALFGMQREWLSSRTLISQAPNSASSFAQTPSNIHAETPAASLADSGIALGQHNSFNVQPPGLHGPLPLIEETSTDQPSSVVSMPQALTAPLLHVFTEPIPSSTTGPFYWSQADGSYMEGLALNNFASTAHVNMNFAPVVHVDVPCFDVGGTETQTDVPGISRNQEEPQLSRTLTSSPP</sequence>
<protein>
    <recommendedName>
        <fullName evidence="4">C2H2-type domain-containing protein</fullName>
    </recommendedName>
</protein>
<organism evidence="2 3">
    <name type="scientific">Colletotrichum fioriniae PJ7</name>
    <dbReference type="NCBI Taxonomy" id="1445577"/>
    <lineage>
        <taxon>Eukaryota</taxon>
        <taxon>Fungi</taxon>
        <taxon>Dikarya</taxon>
        <taxon>Ascomycota</taxon>
        <taxon>Pezizomycotina</taxon>
        <taxon>Sordariomycetes</taxon>
        <taxon>Hypocreomycetidae</taxon>
        <taxon>Glomerellales</taxon>
        <taxon>Glomerellaceae</taxon>
        <taxon>Colletotrichum</taxon>
        <taxon>Colletotrichum acutatum species complex</taxon>
    </lineage>
</organism>